<organism evidence="7 8">
    <name type="scientific">Leucobacter komagatae</name>
    <dbReference type="NCBI Taxonomy" id="55969"/>
    <lineage>
        <taxon>Bacteria</taxon>
        <taxon>Bacillati</taxon>
        <taxon>Actinomycetota</taxon>
        <taxon>Actinomycetes</taxon>
        <taxon>Micrococcales</taxon>
        <taxon>Microbacteriaceae</taxon>
        <taxon>Leucobacter</taxon>
    </lineage>
</organism>
<keyword evidence="4 5" id="KW-0472">Membrane</keyword>
<dbReference type="PANTHER" id="PTHR23528">
    <property type="match status" value="1"/>
</dbReference>
<evidence type="ECO:0000256" key="1">
    <source>
        <dbReference type="ARBA" id="ARBA00004651"/>
    </source>
</evidence>
<accession>A0A0D0ITP7</accession>
<reference evidence="7 8" key="1">
    <citation type="submission" date="2015-01" db="EMBL/GenBank/DDBJ databases">
        <title>Draft genome sequence of Leucobacter komagatae strain VKM ST2845.</title>
        <authorList>
            <person name="Karlyshev A.V."/>
            <person name="Kudryashova E.B."/>
        </authorList>
    </citation>
    <scope>NUCLEOTIDE SEQUENCE [LARGE SCALE GENOMIC DNA]</scope>
    <source>
        <strain evidence="7 8">VKM ST2845</strain>
    </source>
</reference>
<dbReference type="AlphaFoldDB" id="A0A0D0ITP7"/>
<feature type="transmembrane region" description="Helical" evidence="5">
    <location>
        <begin position="297"/>
        <end position="323"/>
    </location>
</feature>
<dbReference type="SUPFAM" id="SSF103473">
    <property type="entry name" value="MFS general substrate transporter"/>
    <property type="match status" value="1"/>
</dbReference>
<sequence length="386" mass="40838">MFLVWGATTGVLLQAQVQVIDPINKESSYALVAGVGALLAIFAQPIAGVISDRTRSRFGKRAPWLVGGAVVGAIGLIGIGSANTILQVFLSWCAVQVSLNFTQGPLSAVLPDRVPSERRGLFSSVMGLGLLAGMLCGQILGAMLVPNFLLAYLLLGGFVVLAIVAFVLINPQASNVGEPRKPFSPAVFFKTFWVNPLAHPDFFWAFVGRLLINTGYTLISTYSLFILQEFVGLTLAEALGALPIVAAVGLVGMLITTLTSGPLSDRLRRRRVFVFASSVILSVGLFVPLVLPTMGGIFAYAFIAGLGFGVFQSVDTALITEVLPDRDDFGKDLGVINIAATLPQTIAPAAAGLIVLRLGGYSALFPWAIAFVLIGGLSVWMIRSVR</sequence>
<feature type="transmembrane region" description="Helical" evidence="5">
    <location>
        <begin position="29"/>
        <end position="50"/>
    </location>
</feature>
<evidence type="ECO:0000256" key="5">
    <source>
        <dbReference type="SAM" id="Phobius"/>
    </source>
</evidence>
<evidence type="ECO:0000256" key="2">
    <source>
        <dbReference type="ARBA" id="ARBA00022692"/>
    </source>
</evidence>
<evidence type="ECO:0000259" key="6">
    <source>
        <dbReference type="PROSITE" id="PS50850"/>
    </source>
</evidence>
<feature type="transmembrane region" description="Helical" evidence="5">
    <location>
        <begin position="335"/>
        <end position="358"/>
    </location>
</feature>
<feature type="domain" description="Major facilitator superfamily (MFS) profile" evidence="6">
    <location>
        <begin position="201"/>
        <end position="386"/>
    </location>
</feature>
<dbReference type="InterPro" id="IPR011701">
    <property type="entry name" value="MFS"/>
</dbReference>
<feature type="transmembrane region" description="Helical" evidence="5">
    <location>
        <begin position="364"/>
        <end position="382"/>
    </location>
</feature>
<dbReference type="EMBL" id="JXSQ01000006">
    <property type="protein sequence ID" value="KIP52913.1"/>
    <property type="molecule type" value="Genomic_DNA"/>
</dbReference>
<comment type="caution">
    <text evidence="7">The sequence shown here is derived from an EMBL/GenBank/DDBJ whole genome shotgun (WGS) entry which is preliminary data.</text>
</comment>
<feature type="transmembrane region" description="Helical" evidence="5">
    <location>
        <begin position="121"/>
        <end position="143"/>
    </location>
</feature>
<dbReference type="Proteomes" id="UP000032120">
    <property type="component" value="Unassembled WGS sequence"/>
</dbReference>
<dbReference type="PROSITE" id="PS50850">
    <property type="entry name" value="MFS"/>
    <property type="match status" value="1"/>
</dbReference>
<dbReference type="Gene3D" id="1.20.1250.20">
    <property type="entry name" value="MFS general substrate transporter like domains"/>
    <property type="match status" value="2"/>
</dbReference>
<evidence type="ECO:0000256" key="4">
    <source>
        <dbReference type="ARBA" id="ARBA00023136"/>
    </source>
</evidence>
<name>A0A0D0ITP7_9MICO</name>
<keyword evidence="2 5" id="KW-0812">Transmembrane</keyword>
<evidence type="ECO:0000313" key="7">
    <source>
        <dbReference type="EMBL" id="KIP52913.1"/>
    </source>
</evidence>
<gene>
    <name evidence="7" type="ORF">SD72_06165</name>
</gene>
<feature type="transmembrane region" description="Helical" evidence="5">
    <location>
        <begin position="202"/>
        <end position="226"/>
    </location>
</feature>
<protein>
    <recommendedName>
        <fullName evidence="6">Major facilitator superfamily (MFS) profile domain-containing protein</fullName>
    </recommendedName>
</protein>
<feature type="transmembrane region" description="Helical" evidence="5">
    <location>
        <begin position="272"/>
        <end position="291"/>
    </location>
</feature>
<dbReference type="InterPro" id="IPR036259">
    <property type="entry name" value="MFS_trans_sf"/>
</dbReference>
<feature type="transmembrane region" description="Helical" evidence="5">
    <location>
        <begin position="238"/>
        <end position="260"/>
    </location>
</feature>
<dbReference type="InterPro" id="IPR020846">
    <property type="entry name" value="MFS_dom"/>
</dbReference>
<keyword evidence="3 5" id="KW-1133">Transmembrane helix</keyword>
<dbReference type="GO" id="GO:0005886">
    <property type="term" value="C:plasma membrane"/>
    <property type="evidence" value="ECO:0007669"/>
    <property type="project" value="UniProtKB-SubCell"/>
</dbReference>
<dbReference type="Pfam" id="PF07690">
    <property type="entry name" value="MFS_1"/>
    <property type="match status" value="1"/>
</dbReference>
<dbReference type="PANTHER" id="PTHR23528:SF1">
    <property type="entry name" value="MAJOR FACILITATOR SUPERFAMILY (MFS) PROFILE DOMAIN-CONTAINING PROTEIN"/>
    <property type="match status" value="1"/>
</dbReference>
<dbReference type="GO" id="GO:0022857">
    <property type="term" value="F:transmembrane transporter activity"/>
    <property type="evidence" value="ECO:0007669"/>
    <property type="project" value="InterPro"/>
</dbReference>
<proteinExistence type="predicted"/>
<keyword evidence="8" id="KW-1185">Reference proteome</keyword>
<comment type="subcellular location">
    <subcellularLocation>
        <location evidence="1">Cell membrane</location>
        <topology evidence="1">Multi-pass membrane protein</topology>
    </subcellularLocation>
</comment>
<evidence type="ECO:0000313" key="8">
    <source>
        <dbReference type="Proteomes" id="UP000032120"/>
    </source>
</evidence>
<feature type="transmembrane region" description="Helical" evidence="5">
    <location>
        <begin position="62"/>
        <end position="82"/>
    </location>
</feature>
<evidence type="ECO:0000256" key="3">
    <source>
        <dbReference type="ARBA" id="ARBA00022989"/>
    </source>
</evidence>
<feature type="transmembrane region" description="Helical" evidence="5">
    <location>
        <begin position="149"/>
        <end position="169"/>
    </location>
</feature>